<evidence type="ECO:0000256" key="6">
    <source>
        <dbReference type="ARBA" id="ARBA00039017"/>
    </source>
</evidence>
<dbReference type="InParanoid" id="A0A5J5F184"/>
<comment type="similarity">
    <text evidence="1">Belongs to the isochorismatase family.</text>
</comment>
<evidence type="ECO:0000256" key="1">
    <source>
        <dbReference type="ARBA" id="ARBA00006336"/>
    </source>
</evidence>
<evidence type="ECO:0000256" key="3">
    <source>
        <dbReference type="ARBA" id="ARBA00022723"/>
    </source>
</evidence>
<dbReference type="InterPro" id="IPR036380">
    <property type="entry name" value="Isochorismatase-like_sf"/>
</dbReference>
<dbReference type="EC" id="3.5.1.19" evidence="6"/>
<feature type="domain" description="Isochorismatase-like" evidence="8">
    <location>
        <begin position="98"/>
        <end position="224"/>
    </location>
</feature>
<evidence type="ECO:0000256" key="5">
    <source>
        <dbReference type="ARBA" id="ARBA00037900"/>
    </source>
</evidence>
<gene>
    <name evidence="9" type="ORF">FN846DRAFT_775926</name>
</gene>
<evidence type="ECO:0000256" key="2">
    <source>
        <dbReference type="ARBA" id="ARBA00022642"/>
    </source>
</evidence>
<reference evidence="9 10" key="1">
    <citation type="submission" date="2019-09" db="EMBL/GenBank/DDBJ databases">
        <title>Draft genome of the ectomycorrhizal ascomycete Sphaerosporella brunnea.</title>
        <authorList>
            <consortium name="DOE Joint Genome Institute"/>
            <person name="Benucci G.M."/>
            <person name="Marozzi G."/>
            <person name="Antonielli L."/>
            <person name="Sanchez S."/>
            <person name="Marco P."/>
            <person name="Wang X."/>
            <person name="Falini L.B."/>
            <person name="Barry K."/>
            <person name="Haridas S."/>
            <person name="Lipzen A."/>
            <person name="Labutti K."/>
            <person name="Grigoriev I.V."/>
            <person name="Murat C."/>
            <person name="Martin F."/>
            <person name="Albertini E."/>
            <person name="Donnini D."/>
            <person name="Bonito G."/>
        </authorList>
    </citation>
    <scope>NUCLEOTIDE SEQUENCE [LARGE SCALE GENOMIC DNA]</scope>
    <source>
        <strain evidence="9 10">Sb_GMNB300</strain>
    </source>
</reference>
<dbReference type="Pfam" id="PF00857">
    <property type="entry name" value="Isochorismatase"/>
    <property type="match status" value="1"/>
</dbReference>
<evidence type="ECO:0000256" key="4">
    <source>
        <dbReference type="ARBA" id="ARBA00022801"/>
    </source>
</evidence>
<dbReference type="GO" id="GO:0019363">
    <property type="term" value="P:pyridine nucleotide biosynthetic process"/>
    <property type="evidence" value="ECO:0007669"/>
    <property type="project" value="UniProtKB-KW"/>
</dbReference>
<dbReference type="GO" id="GO:0008936">
    <property type="term" value="F:nicotinamidase activity"/>
    <property type="evidence" value="ECO:0007669"/>
    <property type="project" value="UniProtKB-EC"/>
</dbReference>
<organism evidence="9 10">
    <name type="scientific">Sphaerosporella brunnea</name>
    <dbReference type="NCBI Taxonomy" id="1250544"/>
    <lineage>
        <taxon>Eukaryota</taxon>
        <taxon>Fungi</taxon>
        <taxon>Dikarya</taxon>
        <taxon>Ascomycota</taxon>
        <taxon>Pezizomycotina</taxon>
        <taxon>Pezizomycetes</taxon>
        <taxon>Pezizales</taxon>
        <taxon>Pyronemataceae</taxon>
        <taxon>Sphaerosporella</taxon>
    </lineage>
</organism>
<dbReference type="GO" id="GO:0046872">
    <property type="term" value="F:metal ion binding"/>
    <property type="evidence" value="ECO:0007669"/>
    <property type="project" value="UniProtKB-KW"/>
</dbReference>
<dbReference type="PANTHER" id="PTHR11080:SF2">
    <property type="entry name" value="LD05707P"/>
    <property type="match status" value="1"/>
</dbReference>
<dbReference type="OrthoDB" id="3341310at2759"/>
<dbReference type="FunCoup" id="A0A5J5F184">
    <property type="interactions" value="427"/>
</dbReference>
<evidence type="ECO:0000313" key="9">
    <source>
        <dbReference type="EMBL" id="KAA8909792.1"/>
    </source>
</evidence>
<keyword evidence="4 9" id="KW-0378">Hydrolase</keyword>
<keyword evidence="3" id="KW-0479">Metal-binding</keyword>
<dbReference type="InterPro" id="IPR052347">
    <property type="entry name" value="Isochorismatase_Nicotinamidase"/>
</dbReference>
<keyword evidence="2" id="KW-0662">Pyridine nucleotide biosynthesis</keyword>
<proteinExistence type="inferred from homology"/>
<dbReference type="PANTHER" id="PTHR11080">
    <property type="entry name" value="PYRAZINAMIDASE/NICOTINAMIDASE"/>
    <property type="match status" value="1"/>
</dbReference>
<dbReference type="Proteomes" id="UP000326924">
    <property type="component" value="Unassembled WGS sequence"/>
</dbReference>
<dbReference type="AlphaFoldDB" id="A0A5J5F184"/>
<name>A0A5J5F184_9PEZI</name>
<evidence type="ECO:0000259" key="8">
    <source>
        <dbReference type="Pfam" id="PF00857"/>
    </source>
</evidence>
<accession>A0A5J5F184</accession>
<comment type="caution">
    <text evidence="9">The sequence shown here is derived from an EMBL/GenBank/DDBJ whole genome shotgun (WGS) entry which is preliminary data.</text>
</comment>
<dbReference type="EMBL" id="VXIS01000054">
    <property type="protein sequence ID" value="KAA8909792.1"/>
    <property type="molecule type" value="Genomic_DNA"/>
</dbReference>
<dbReference type="SUPFAM" id="SSF52499">
    <property type="entry name" value="Isochorismatase-like hydrolases"/>
    <property type="match status" value="1"/>
</dbReference>
<keyword evidence="10" id="KW-1185">Reference proteome</keyword>
<sequence>MSPPPPTPFKPALLVVDLQEDFCPPSGALPVPNARDVIAPVNQLLSYPFALKLATKDWHPPSHVSFAANHAGSPPPFVSTTTIEHPLSAAHRYTTTLWPVHCVQHTRGSEFAAGFDCAKVDGTVHKGVDPRVEMYSAFCDPFRWTEAGAVSASGLEQRLKALAITDVYVVGLAMDYCVKATAEDAVAFGFRTWVVRDGTRAVGGEEGARKAEEEMVAKGIRVVSLGDESLGWVEALEASP</sequence>
<dbReference type="InterPro" id="IPR000868">
    <property type="entry name" value="Isochorismatase-like_dom"/>
</dbReference>
<evidence type="ECO:0000256" key="7">
    <source>
        <dbReference type="ARBA" id="ARBA00043224"/>
    </source>
</evidence>
<dbReference type="CDD" id="cd01011">
    <property type="entry name" value="nicotinamidase"/>
    <property type="match status" value="1"/>
</dbReference>
<evidence type="ECO:0000313" key="10">
    <source>
        <dbReference type="Proteomes" id="UP000326924"/>
    </source>
</evidence>
<dbReference type="Gene3D" id="3.40.50.850">
    <property type="entry name" value="Isochorismatase-like"/>
    <property type="match status" value="1"/>
</dbReference>
<comment type="pathway">
    <text evidence="5">Cofactor biosynthesis; nicotinate biosynthesis; nicotinate from nicotinamide: step 1/1.</text>
</comment>
<protein>
    <recommendedName>
        <fullName evidence="6">nicotinamidase</fullName>
        <ecNumber evidence="6">3.5.1.19</ecNumber>
    </recommendedName>
    <alternativeName>
        <fullName evidence="7">Nicotinamide deamidase</fullName>
    </alternativeName>
</protein>